<dbReference type="PATRIC" id="fig|1496.842.peg.3479"/>
<dbReference type="GO" id="GO:0016810">
    <property type="term" value="F:hydrolase activity, acting on carbon-nitrogen (but not peptide) bonds"/>
    <property type="evidence" value="ECO:0007669"/>
    <property type="project" value="InterPro"/>
</dbReference>
<dbReference type="PROSITE" id="PS51677">
    <property type="entry name" value="NODB"/>
    <property type="match status" value="1"/>
</dbReference>
<protein>
    <submittedName>
        <fullName evidence="3 5">Polysaccharide deacetylase</fullName>
        <ecNumber evidence="6">3.-.-.-</ecNumber>
    </submittedName>
</protein>
<sequence>MKREVKRTKALIYSVLFFSLLLVLIFVFVYGIKYICSKSDNSKMPIYKVDTNEKKIALSFDVAWGTDNMDDILKILDKHNVKATFFLVGSWVDDNEEIVKAIDEKGHEIGNHSNTHANLKEISKEDITKEIETTSEKIYNITGKKTNLFRPPFGDVNNKAMDICSDLGYKVIKWDVDSIDWKELGPNHVIEKVIKESQPGSIVLFHANINDVDNYLDTIISRLKKDGYSLVKISDLLYKDNYVVDSNGVQKTKN</sequence>
<evidence type="ECO:0000256" key="1">
    <source>
        <dbReference type="SAM" id="Phobius"/>
    </source>
</evidence>
<evidence type="ECO:0000313" key="3">
    <source>
        <dbReference type="EMBL" id="CDS85390.1"/>
    </source>
</evidence>
<dbReference type="Gene3D" id="3.20.20.370">
    <property type="entry name" value="Glycoside hydrolase/deacetylase"/>
    <property type="match status" value="1"/>
</dbReference>
<accession>A0A031WJP3</accession>
<dbReference type="EMBL" id="LK932388">
    <property type="protein sequence ID" value="CDS85390.1"/>
    <property type="molecule type" value="Genomic_DNA"/>
</dbReference>
<reference evidence="6 7" key="2">
    <citation type="submission" date="2019-02" db="EMBL/GenBank/DDBJ databases">
        <authorList>
            <consortium name="Pathogen Informatics"/>
        </authorList>
    </citation>
    <scope>NUCLEOTIDE SEQUENCE [LARGE SCALE GENOMIC DNA]</scope>
    <source>
        <strain evidence="7">clo34</strain>
        <strain evidence="6">Clo34</strain>
    </source>
</reference>
<keyword evidence="1" id="KW-0812">Transmembrane</keyword>
<dbReference type="SUPFAM" id="SSF88713">
    <property type="entry name" value="Glycoside hydrolase/deacetylase"/>
    <property type="match status" value="1"/>
</dbReference>
<dbReference type="InterPro" id="IPR011330">
    <property type="entry name" value="Glyco_hydro/deAcase_b/a-brl"/>
</dbReference>
<dbReference type="Pfam" id="PF01522">
    <property type="entry name" value="Polysacc_deac_1"/>
    <property type="match status" value="1"/>
</dbReference>
<evidence type="ECO:0000313" key="7">
    <source>
        <dbReference type="Proteomes" id="UP000411588"/>
    </source>
</evidence>
<name>A0A031WJP3_CLODI</name>
<dbReference type="InterPro" id="IPR002509">
    <property type="entry name" value="NODB_dom"/>
</dbReference>
<dbReference type="RefSeq" id="WP_004454018.1">
    <property type="nucleotide sequence ID" value="NZ_BBYB01000211.1"/>
</dbReference>
<feature type="domain" description="NodB homology" evidence="2">
    <location>
        <begin position="54"/>
        <end position="231"/>
    </location>
</feature>
<dbReference type="GO" id="GO:0005975">
    <property type="term" value="P:carbohydrate metabolic process"/>
    <property type="evidence" value="ECO:0007669"/>
    <property type="project" value="InterPro"/>
</dbReference>
<dbReference type="EMBL" id="CAADAN010000015">
    <property type="protein sequence ID" value="VFD35014.1"/>
    <property type="molecule type" value="Genomic_DNA"/>
</dbReference>
<organism evidence="5">
    <name type="scientific">Clostridioides difficile</name>
    <name type="common">Peptoclostridium difficile</name>
    <dbReference type="NCBI Taxonomy" id="1496"/>
    <lineage>
        <taxon>Bacteria</taxon>
        <taxon>Bacillati</taxon>
        <taxon>Bacillota</taxon>
        <taxon>Clostridia</taxon>
        <taxon>Peptostreptococcales</taxon>
        <taxon>Peptostreptococcaceae</taxon>
        <taxon>Clostridioides</taxon>
    </lineage>
</organism>
<evidence type="ECO:0000313" key="4">
    <source>
        <dbReference type="EMBL" id="CDS89382.1"/>
    </source>
</evidence>
<gene>
    <name evidence="6" type="primary">pdaA_5</name>
    <name evidence="5" type="ORF">BN1095_590005</name>
    <name evidence="4" type="ORF">BN1096_740078</name>
    <name evidence="3" type="ORF">BN1097_500019</name>
    <name evidence="6" type="ORF">SAMEA1402399_03362</name>
</gene>
<dbReference type="PANTHER" id="PTHR10587:SF128">
    <property type="entry name" value="POLYSACCHARIDE DEACETYLASE PDAB-RELATED"/>
    <property type="match status" value="1"/>
</dbReference>
<feature type="transmembrane region" description="Helical" evidence="1">
    <location>
        <begin position="12"/>
        <end position="32"/>
    </location>
</feature>
<evidence type="ECO:0000313" key="5">
    <source>
        <dbReference type="EMBL" id="CDT59325.1"/>
    </source>
</evidence>
<dbReference type="InterPro" id="IPR050248">
    <property type="entry name" value="Polysacc_deacetylase_ArnD"/>
</dbReference>
<dbReference type="EC" id="3.-.-.-" evidence="6"/>
<keyword evidence="1" id="KW-0472">Membrane</keyword>
<dbReference type="GO" id="GO:0016020">
    <property type="term" value="C:membrane"/>
    <property type="evidence" value="ECO:0007669"/>
    <property type="project" value="TreeGrafter"/>
</dbReference>
<dbReference type="Proteomes" id="UP000411588">
    <property type="component" value="Unassembled WGS sequence"/>
</dbReference>
<evidence type="ECO:0000259" key="2">
    <source>
        <dbReference type="PROSITE" id="PS51677"/>
    </source>
</evidence>
<dbReference type="EMBL" id="LK933282">
    <property type="protein sequence ID" value="CDT59325.1"/>
    <property type="molecule type" value="Genomic_DNA"/>
</dbReference>
<evidence type="ECO:0000313" key="6">
    <source>
        <dbReference type="EMBL" id="VFD35014.1"/>
    </source>
</evidence>
<keyword evidence="1" id="KW-1133">Transmembrane helix</keyword>
<keyword evidence="6" id="KW-0378">Hydrolase</keyword>
<dbReference type="AlphaFoldDB" id="A0A031WJP3"/>
<dbReference type="EMBL" id="LK932529">
    <property type="protein sequence ID" value="CDS89382.1"/>
    <property type="molecule type" value="Genomic_DNA"/>
</dbReference>
<reference evidence="5" key="1">
    <citation type="submission" date="2014-07" db="EMBL/GenBank/DDBJ databases">
        <authorList>
            <person name="Monot Marc"/>
        </authorList>
    </citation>
    <scope>NUCLEOTIDE SEQUENCE</scope>
    <source>
        <strain evidence="5">7032989</strain>
        <strain evidence="3">7032994</strain>
    </source>
</reference>
<dbReference type="PANTHER" id="PTHR10587">
    <property type="entry name" value="GLYCOSYL TRANSFERASE-RELATED"/>
    <property type="match status" value="1"/>
</dbReference>
<proteinExistence type="predicted"/>